<evidence type="ECO:0000313" key="3">
    <source>
        <dbReference type="EMBL" id="KAB1654313.1"/>
    </source>
</evidence>
<dbReference type="OrthoDB" id="5124586at2"/>
<dbReference type="RefSeq" id="WP_158041550.1">
    <property type="nucleotide sequence ID" value="NZ_JACCFV010000001.1"/>
</dbReference>
<evidence type="ECO:0000313" key="4">
    <source>
        <dbReference type="Proteomes" id="UP000467240"/>
    </source>
</evidence>
<evidence type="ECO:0000256" key="2">
    <source>
        <dbReference type="SAM" id="SignalP"/>
    </source>
</evidence>
<reference evidence="3 4" key="1">
    <citation type="submission" date="2019-09" db="EMBL/GenBank/DDBJ databases">
        <title>Phylogeny of genus Pseudoclavibacter and closely related genus.</title>
        <authorList>
            <person name="Li Y."/>
        </authorList>
    </citation>
    <scope>NUCLEOTIDE SEQUENCE [LARGE SCALE GENOMIC DNA]</scope>
    <source>
        <strain evidence="3 4">DSM 23821</strain>
    </source>
</reference>
<comment type="caution">
    <text evidence="3">The sequence shown here is derived from an EMBL/GenBank/DDBJ whole genome shotgun (WGS) entry which is preliminary data.</text>
</comment>
<protein>
    <submittedName>
        <fullName evidence="3">Uncharacterized protein</fullName>
    </submittedName>
</protein>
<organism evidence="3 4">
    <name type="scientific">Pseudoclavibacter chungangensis</name>
    <dbReference type="NCBI Taxonomy" id="587635"/>
    <lineage>
        <taxon>Bacteria</taxon>
        <taxon>Bacillati</taxon>
        <taxon>Actinomycetota</taxon>
        <taxon>Actinomycetes</taxon>
        <taxon>Micrococcales</taxon>
        <taxon>Microbacteriaceae</taxon>
        <taxon>Pseudoclavibacter</taxon>
    </lineage>
</organism>
<accession>A0A7J5BP23</accession>
<feature type="compositionally biased region" description="Low complexity" evidence="1">
    <location>
        <begin position="34"/>
        <end position="49"/>
    </location>
</feature>
<gene>
    <name evidence="3" type="ORF">F8O01_13855</name>
</gene>
<evidence type="ECO:0000256" key="1">
    <source>
        <dbReference type="SAM" id="MobiDB-lite"/>
    </source>
</evidence>
<dbReference type="PROSITE" id="PS51257">
    <property type="entry name" value="PROKAR_LIPOPROTEIN"/>
    <property type="match status" value="1"/>
</dbReference>
<dbReference type="Proteomes" id="UP000467240">
    <property type="component" value="Unassembled WGS sequence"/>
</dbReference>
<feature type="chain" id="PRO_5029769376" evidence="2">
    <location>
        <begin position="23"/>
        <end position="164"/>
    </location>
</feature>
<sequence>MPRIFIPLATVALMATLLSACASGDSPPIPSGSAVPEAATTSTPTPTETITPFETDRFGVRYWDAHSDRSEVTYPDPEGTDEGDDERRWTDQQFITAECMDALGHDYKFKLWWELHPDDPGDPPVFTYGDDYYSALYGAPDSQDPADWTTQGCDGVALHRTGVI</sequence>
<feature type="signal peptide" evidence="2">
    <location>
        <begin position="1"/>
        <end position="22"/>
    </location>
</feature>
<keyword evidence="2" id="KW-0732">Signal</keyword>
<name>A0A7J5BP23_9MICO</name>
<dbReference type="AlphaFoldDB" id="A0A7J5BP23"/>
<proteinExistence type="predicted"/>
<feature type="region of interest" description="Disordered" evidence="1">
    <location>
        <begin position="25"/>
        <end position="49"/>
    </location>
</feature>
<dbReference type="EMBL" id="WBJZ01000019">
    <property type="protein sequence ID" value="KAB1654313.1"/>
    <property type="molecule type" value="Genomic_DNA"/>
</dbReference>
<keyword evidence="4" id="KW-1185">Reference proteome</keyword>